<dbReference type="Proteomes" id="UP000198891">
    <property type="component" value="Unassembled WGS sequence"/>
</dbReference>
<comment type="similarity">
    <text evidence="2">Belongs to the bacterial solute-binding protein 5 family.</text>
</comment>
<keyword evidence="3" id="KW-0813">Transport</keyword>
<dbReference type="Gene3D" id="3.10.105.10">
    <property type="entry name" value="Dipeptide-binding Protein, Domain 3"/>
    <property type="match status" value="1"/>
</dbReference>
<name>A0A1H3L8R0_9MICO</name>
<evidence type="ECO:0000256" key="1">
    <source>
        <dbReference type="ARBA" id="ARBA00004193"/>
    </source>
</evidence>
<dbReference type="PANTHER" id="PTHR30290">
    <property type="entry name" value="PERIPLASMIC BINDING COMPONENT OF ABC TRANSPORTER"/>
    <property type="match status" value="1"/>
</dbReference>
<dbReference type="PANTHER" id="PTHR30290:SF9">
    <property type="entry name" value="OLIGOPEPTIDE-BINDING PROTEIN APPA"/>
    <property type="match status" value="1"/>
</dbReference>
<dbReference type="GO" id="GO:1904680">
    <property type="term" value="F:peptide transmembrane transporter activity"/>
    <property type="evidence" value="ECO:0007669"/>
    <property type="project" value="TreeGrafter"/>
</dbReference>
<dbReference type="PIRSF" id="PIRSF002741">
    <property type="entry name" value="MppA"/>
    <property type="match status" value="1"/>
</dbReference>
<reference evidence="7 8" key="1">
    <citation type="submission" date="2016-10" db="EMBL/GenBank/DDBJ databases">
        <authorList>
            <person name="de Groot N.N."/>
        </authorList>
    </citation>
    <scope>NUCLEOTIDE SEQUENCE [LARGE SCALE GENOMIC DNA]</scope>
    <source>
        <strain evidence="7 8">CGMCC 4.3491</strain>
    </source>
</reference>
<dbReference type="PROSITE" id="PS51257">
    <property type="entry name" value="PROKAR_LIPOPROTEIN"/>
    <property type="match status" value="1"/>
</dbReference>
<evidence type="ECO:0000256" key="3">
    <source>
        <dbReference type="ARBA" id="ARBA00022448"/>
    </source>
</evidence>
<feature type="domain" description="Solute-binding protein family 5" evidence="6">
    <location>
        <begin position="77"/>
        <end position="417"/>
    </location>
</feature>
<dbReference type="InterPro" id="IPR030678">
    <property type="entry name" value="Peptide/Ni-bd"/>
</dbReference>
<dbReference type="GO" id="GO:0015833">
    <property type="term" value="P:peptide transport"/>
    <property type="evidence" value="ECO:0007669"/>
    <property type="project" value="TreeGrafter"/>
</dbReference>
<feature type="signal peptide" evidence="5">
    <location>
        <begin position="1"/>
        <end position="26"/>
    </location>
</feature>
<keyword evidence="8" id="KW-1185">Reference proteome</keyword>
<dbReference type="STRING" id="381665.SAMN05216554_0877"/>
<evidence type="ECO:0000259" key="6">
    <source>
        <dbReference type="Pfam" id="PF00496"/>
    </source>
</evidence>
<organism evidence="7 8">
    <name type="scientific">Herbiconiux ginsengi</name>
    <dbReference type="NCBI Taxonomy" id="381665"/>
    <lineage>
        <taxon>Bacteria</taxon>
        <taxon>Bacillati</taxon>
        <taxon>Actinomycetota</taxon>
        <taxon>Actinomycetes</taxon>
        <taxon>Micrococcales</taxon>
        <taxon>Microbacteriaceae</taxon>
        <taxon>Herbiconiux</taxon>
    </lineage>
</organism>
<accession>A0A1H3L8R0</accession>
<evidence type="ECO:0000256" key="2">
    <source>
        <dbReference type="ARBA" id="ARBA00005695"/>
    </source>
</evidence>
<dbReference type="GO" id="GO:0042597">
    <property type="term" value="C:periplasmic space"/>
    <property type="evidence" value="ECO:0007669"/>
    <property type="project" value="UniProtKB-ARBA"/>
</dbReference>
<dbReference type="GO" id="GO:0043190">
    <property type="term" value="C:ATP-binding cassette (ABC) transporter complex"/>
    <property type="evidence" value="ECO:0007669"/>
    <property type="project" value="InterPro"/>
</dbReference>
<evidence type="ECO:0000313" key="7">
    <source>
        <dbReference type="EMBL" id="SDY60771.1"/>
    </source>
</evidence>
<proteinExistence type="inferred from homology"/>
<evidence type="ECO:0000313" key="8">
    <source>
        <dbReference type="Proteomes" id="UP000198891"/>
    </source>
</evidence>
<comment type="subcellular location">
    <subcellularLocation>
        <location evidence="1">Cell membrane</location>
        <topology evidence="1">Lipid-anchor</topology>
    </subcellularLocation>
</comment>
<keyword evidence="4 5" id="KW-0732">Signal</keyword>
<dbReference type="PROSITE" id="PS01040">
    <property type="entry name" value="SBP_BACTERIAL_5"/>
    <property type="match status" value="1"/>
</dbReference>
<dbReference type="Gene3D" id="3.40.190.10">
    <property type="entry name" value="Periplasmic binding protein-like II"/>
    <property type="match status" value="1"/>
</dbReference>
<gene>
    <name evidence="7" type="ORF">SAMN05216554_0877</name>
</gene>
<evidence type="ECO:0000256" key="5">
    <source>
        <dbReference type="SAM" id="SignalP"/>
    </source>
</evidence>
<dbReference type="RefSeq" id="WP_245741237.1">
    <property type="nucleotide sequence ID" value="NZ_FNPZ01000001.1"/>
</dbReference>
<dbReference type="SUPFAM" id="SSF53850">
    <property type="entry name" value="Periplasmic binding protein-like II"/>
    <property type="match status" value="1"/>
</dbReference>
<dbReference type="InterPro" id="IPR023765">
    <property type="entry name" value="SBP_5_CS"/>
</dbReference>
<feature type="chain" id="PRO_5011684918" evidence="5">
    <location>
        <begin position="27"/>
        <end position="509"/>
    </location>
</feature>
<dbReference type="InterPro" id="IPR000914">
    <property type="entry name" value="SBP_5_dom"/>
</dbReference>
<dbReference type="InterPro" id="IPR039424">
    <property type="entry name" value="SBP_5"/>
</dbReference>
<dbReference type="AlphaFoldDB" id="A0A1H3L8R0"/>
<dbReference type="EMBL" id="FNPZ01000001">
    <property type="protein sequence ID" value="SDY60771.1"/>
    <property type="molecule type" value="Genomic_DNA"/>
</dbReference>
<evidence type="ECO:0000256" key="4">
    <source>
        <dbReference type="ARBA" id="ARBA00022729"/>
    </source>
</evidence>
<protein>
    <submittedName>
        <fullName evidence="7">Peptide/nickel transport system substrate-binding protein</fullName>
    </submittedName>
</protein>
<sequence>MFHWKKAVVILTAAALALTGCTAAGSADSADSSGGTLTLGLITPVSSFSAQGANWANQSPYMQAVYDSLLKADADGTIEPNLATEWSYNDDNTVLTLTLRDDVKFTDGTPFNADAAAQNLIRFRDGTSPNASFLVNLADAKAIDDTHVELTLSAPDPAMLTYLTQNAGLQESPAAFSSADVETVPVGSGPYTLNVGETVAGNSYVFDKNPDYWNPDDQHYDKVVMNYYADSTSLLNAIQGGQVNASTTIDNTTLDQISAAGYTLSPIENNWWGLIIGDRDGTLSPPIADPKVRQALNYAFDRNAMLQAFADGNGTVTEQIFPTTSPSYDESLNETYDYDPAKAKELLAEAGYPDGFDLTMPSSAGFGASNFALIQQQLADVGIRVTFEDLQVNDYITALVSGKYPVALMALQLDPTDWQLAQFSIDKSATFNGFHTDDPTVQGYITQLQTGTQEEAETAGKELNKYIVEQGWFAPWFRPELNFVSDANTDLTVQVGNSYPYLWNITPKG</sequence>
<dbReference type="Pfam" id="PF00496">
    <property type="entry name" value="SBP_bac_5"/>
    <property type="match status" value="1"/>
</dbReference>